<reference evidence="2 3" key="1">
    <citation type="submission" date="2016-10" db="EMBL/GenBank/DDBJ databases">
        <authorList>
            <person name="de Groot N.N."/>
        </authorList>
    </citation>
    <scope>NUCLEOTIDE SEQUENCE [LARGE SCALE GENOMIC DNA]</scope>
    <source>
        <strain evidence="2 3">DSM 26130</strain>
    </source>
</reference>
<accession>A0A1I1SDN0</accession>
<gene>
    <name evidence="2" type="ORF">SAMN05216167_10572</name>
</gene>
<proteinExistence type="predicted"/>
<protein>
    <submittedName>
        <fullName evidence="2">tRNA threonylcarbamoyladenosine biosynthesis protein TsaB</fullName>
    </submittedName>
</protein>
<dbReference type="InterPro" id="IPR022496">
    <property type="entry name" value="T6A_TsaB"/>
</dbReference>
<sequence>MMNDSVLSIIYHSSFIINMLILSLDTSTTVCSVALHKDGVLLGCHELYTERTSAAMLTTLISNVVQQTGHELNQLNAVAVAKGPGSYTGLRIGVSTAKGLCFALDKPLLAINTLAALAAQVRSYFPTDYVLCPMIDARRMEVYCALYTTEGEEIKPTWAQIIDDNSFNEWLIQSPVVFFGDGAAKCRALLGEQTNAIFPDVNVVPSARTVGQLATHAFSENQFENLATFEPFYLKDFMTTQPKKAVL</sequence>
<keyword evidence="3" id="KW-1185">Reference proteome</keyword>
<evidence type="ECO:0000313" key="2">
    <source>
        <dbReference type="EMBL" id="SFD44605.1"/>
    </source>
</evidence>
<dbReference type="EMBL" id="FOLQ01000005">
    <property type="protein sequence ID" value="SFD44605.1"/>
    <property type="molecule type" value="Genomic_DNA"/>
</dbReference>
<dbReference type="Gene3D" id="3.30.420.40">
    <property type="match status" value="2"/>
</dbReference>
<dbReference type="Proteomes" id="UP000198598">
    <property type="component" value="Unassembled WGS sequence"/>
</dbReference>
<dbReference type="PANTHER" id="PTHR11735">
    <property type="entry name" value="TRNA N6-ADENOSINE THREONYLCARBAMOYLTRANSFERASE"/>
    <property type="match status" value="1"/>
</dbReference>
<dbReference type="AlphaFoldDB" id="A0A1I1SDN0"/>
<dbReference type="STRING" id="662367.SAMN05216167_10572"/>
<dbReference type="Pfam" id="PF00814">
    <property type="entry name" value="TsaD"/>
    <property type="match status" value="1"/>
</dbReference>
<evidence type="ECO:0000313" key="3">
    <source>
        <dbReference type="Proteomes" id="UP000198598"/>
    </source>
</evidence>
<dbReference type="SUPFAM" id="SSF53067">
    <property type="entry name" value="Actin-like ATPase domain"/>
    <property type="match status" value="2"/>
</dbReference>
<feature type="domain" description="Gcp-like" evidence="1">
    <location>
        <begin position="50"/>
        <end position="164"/>
    </location>
</feature>
<dbReference type="InterPro" id="IPR043129">
    <property type="entry name" value="ATPase_NBD"/>
</dbReference>
<dbReference type="PANTHER" id="PTHR11735:SF11">
    <property type="entry name" value="TRNA THREONYLCARBAMOYLADENOSINE BIOSYNTHESIS PROTEIN TSAB"/>
    <property type="match status" value="1"/>
</dbReference>
<organism evidence="2 3">
    <name type="scientific">Spirosoma endophyticum</name>
    <dbReference type="NCBI Taxonomy" id="662367"/>
    <lineage>
        <taxon>Bacteria</taxon>
        <taxon>Pseudomonadati</taxon>
        <taxon>Bacteroidota</taxon>
        <taxon>Cytophagia</taxon>
        <taxon>Cytophagales</taxon>
        <taxon>Cytophagaceae</taxon>
        <taxon>Spirosoma</taxon>
    </lineage>
</organism>
<evidence type="ECO:0000259" key="1">
    <source>
        <dbReference type="Pfam" id="PF00814"/>
    </source>
</evidence>
<dbReference type="CDD" id="cd24032">
    <property type="entry name" value="ASKHA_NBD_TsaB"/>
    <property type="match status" value="1"/>
</dbReference>
<dbReference type="GO" id="GO:0002949">
    <property type="term" value="P:tRNA threonylcarbamoyladenosine modification"/>
    <property type="evidence" value="ECO:0007669"/>
    <property type="project" value="InterPro"/>
</dbReference>
<name>A0A1I1SDN0_9BACT</name>
<dbReference type="InterPro" id="IPR000905">
    <property type="entry name" value="Gcp-like_dom"/>
</dbReference>
<dbReference type="NCBIfam" id="TIGR03725">
    <property type="entry name" value="T6A_YeaZ"/>
    <property type="match status" value="1"/>
</dbReference>
<dbReference type="GO" id="GO:0005829">
    <property type="term" value="C:cytosol"/>
    <property type="evidence" value="ECO:0007669"/>
    <property type="project" value="TreeGrafter"/>
</dbReference>